<protein>
    <submittedName>
        <fullName evidence="1">Uncharacterized protein</fullName>
    </submittedName>
</protein>
<dbReference type="eggNOG" id="ENOG502ZCT4">
    <property type="taxonomic scope" value="Bacteria"/>
</dbReference>
<organism evidence="1 2">
    <name type="scientific">Lysobacter defluvii IMMIB APB-9 = DSM 18482</name>
    <dbReference type="NCBI Taxonomy" id="1385515"/>
    <lineage>
        <taxon>Bacteria</taxon>
        <taxon>Pseudomonadati</taxon>
        <taxon>Pseudomonadota</taxon>
        <taxon>Gammaproteobacteria</taxon>
        <taxon>Lysobacterales</taxon>
        <taxon>Lysobacteraceae</taxon>
        <taxon>Novilysobacter</taxon>
    </lineage>
</organism>
<keyword evidence="2" id="KW-1185">Reference proteome</keyword>
<comment type="caution">
    <text evidence="1">The sequence shown here is derived from an EMBL/GenBank/DDBJ whole genome shotgun (WGS) entry which is preliminary data.</text>
</comment>
<dbReference type="AlphaFoldDB" id="A0A0A0M8W0"/>
<dbReference type="Proteomes" id="UP000030003">
    <property type="component" value="Unassembled WGS sequence"/>
</dbReference>
<proteinExistence type="predicted"/>
<gene>
    <name evidence="1" type="ORF">N791_07790</name>
</gene>
<reference evidence="1 2" key="1">
    <citation type="submission" date="2013-08" db="EMBL/GenBank/DDBJ databases">
        <title>Genomic analysis of Lysobacter defluvii.</title>
        <authorList>
            <person name="Wang Q."/>
            <person name="Wang G."/>
        </authorList>
    </citation>
    <scope>NUCLEOTIDE SEQUENCE [LARGE SCALE GENOMIC DNA]</scope>
    <source>
        <strain evidence="1 2">IMMIB APB-9</strain>
    </source>
</reference>
<dbReference type="EMBL" id="AVBH01000016">
    <property type="protein sequence ID" value="KGO99443.1"/>
    <property type="molecule type" value="Genomic_DNA"/>
</dbReference>
<name>A0A0A0M8W0_9GAMM</name>
<accession>A0A0A0M8W0</accession>
<dbReference type="OrthoDB" id="6065038at2"/>
<evidence type="ECO:0000313" key="2">
    <source>
        <dbReference type="Proteomes" id="UP000030003"/>
    </source>
</evidence>
<dbReference type="STRING" id="1385515.GCA_000423325_00053"/>
<sequence>MPRRFNYTDRQRILREHVSIRVVQEQGGGLSFEGAIDLSGYGISKKHPQARIFVEAYRGATASWKRFDFGSVDAISPPSDRSLDEFRVPEGILFRVRVTATDSEGVGRLVAEADGVRPQLPGDDAQAVQPLIQHMPADDIGDEVWRLDFTGEMPLLKINSRIAVGVDQFLMEPRYRAVFAPAVMRQILTWILLIDRFTGDEHDDEDWRQRWLRFAARLAGSDHAAAGDDSGAIEDWINLAVEGFAKRIRARSSFEAGGSA</sequence>
<dbReference type="RefSeq" id="WP_027068666.1">
    <property type="nucleotide sequence ID" value="NZ_AUHT01000004.1"/>
</dbReference>
<evidence type="ECO:0000313" key="1">
    <source>
        <dbReference type="EMBL" id="KGO99443.1"/>
    </source>
</evidence>